<feature type="compositionally biased region" description="Polar residues" evidence="8">
    <location>
        <begin position="144"/>
        <end position="160"/>
    </location>
</feature>
<keyword evidence="4 7" id="KW-0175">Coiled coil</keyword>
<dbReference type="OMA" id="ERFEXND"/>
<organism evidence="9 10">
    <name type="scientific">Vitrella brassicaformis (strain CCMP3155)</name>
    <dbReference type="NCBI Taxonomy" id="1169540"/>
    <lineage>
        <taxon>Eukaryota</taxon>
        <taxon>Sar</taxon>
        <taxon>Alveolata</taxon>
        <taxon>Colpodellida</taxon>
        <taxon>Vitrellaceae</taxon>
        <taxon>Vitrella</taxon>
    </lineage>
</organism>
<feature type="compositionally biased region" description="Acidic residues" evidence="8">
    <location>
        <begin position="412"/>
        <end position="427"/>
    </location>
</feature>
<reference evidence="9 10" key="1">
    <citation type="submission" date="2014-11" db="EMBL/GenBank/DDBJ databases">
        <authorList>
            <person name="Zhu J."/>
            <person name="Qi W."/>
            <person name="Song R."/>
        </authorList>
    </citation>
    <scope>NUCLEOTIDE SEQUENCE [LARGE SCALE GENOMIC DNA]</scope>
</reference>
<evidence type="ECO:0000313" key="10">
    <source>
        <dbReference type="Proteomes" id="UP000041254"/>
    </source>
</evidence>
<dbReference type="Proteomes" id="UP000041254">
    <property type="component" value="Unassembled WGS sequence"/>
</dbReference>
<feature type="region of interest" description="Disordered" evidence="8">
    <location>
        <begin position="144"/>
        <end position="163"/>
    </location>
</feature>
<feature type="coiled-coil region" evidence="7">
    <location>
        <begin position="244"/>
        <end position="352"/>
    </location>
</feature>
<dbReference type="EMBL" id="CDMY01000242">
    <property type="protein sequence ID" value="CEL96007.1"/>
    <property type="molecule type" value="Genomic_DNA"/>
</dbReference>
<accession>A0A0G4EHP2</accession>
<proteinExistence type="inferred from homology"/>
<evidence type="ECO:0000256" key="3">
    <source>
        <dbReference type="ARBA" id="ARBA00022794"/>
    </source>
</evidence>
<evidence type="ECO:0000313" key="9">
    <source>
        <dbReference type="EMBL" id="CEL96007.1"/>
    </source>
</evidence>
<dbReference type="PANTHER" id="PTHR21547">
    <property type="entry name" value="CLUSTERIN ASSOCIATED PROTEIN 1"/>
    <property type="match status" value="1"/>
</dbReference>
<feature type="region of interest" description="Disordered" evidence="8">
    <location>
        <begin position="383"/>
        <end position="503"/>
    </location>
</feature>
<dbReference type="AlphaFoldDB" id="A0A0G4EHP2"/>
<comment type="subcellular location">
    <subcellularLocation>
        <location evidence="1">Cell projection</location>
        <location evidence="1">Cilium</location>
    </subcellularLocation>
</comment>
<sequence>MALIAVSARREYEISPKRLAIPPSISFPEKLPRCSHVIPSFVEYLRHLGYPRLISLDNFRTPNFELVADIMDWLCHRLDPTVNIPDDITDEPHRIEFVKKICEVVAVKTRIKMNPKRLYGADMYAVKEMVKVARMLYEGMRAVTDTSNPSQPAGSLSGSTEAPPDHLLAGKLADLKAAKALSSQIVESGARLHDLLGRDGDNREAREKALAFLDSISRNLDSTTERDFIEKSIKRMMRSDTDSLEQMKSMCAALEKDEARLRSQIKKKQADVERAEKRLQNMAGVRPAFLEEYERHERELRHYYGLYVDRQRNLDHLEHELDEMNRQEQLRMDENERRMKKMQKRLREEEWRLLRGETEINANEPLFDQDESIDEDHPSMAAAAMNAERPRRPAPRERGGRQGEVIGSMYGEESDESDEADEDDDIDEQHTGGGLAARRPPYESTEEEDEEEDDLLDEDEGESDDVPVQGGDRRGMRPVRPGGGGVGGGIDDHDEDEEDDDVL</sequence>
<name>A0A0G4EHP2_VITBC</name>
<feature type="compositionally biased region" description="Acidic residues" evidence="8">
    <location>
        <begin position="444"/>
        <end position="465"/>
    </location>
</feature>
<dbReference type="GO" id="GO:0005929">
    <property type="term" value="C:cilium"/>
    <property type="evidence" value="ECO:0007669"/>
    <property type="project" value="UniProtKB-SubCell"/>
</dbReference>
<dbReference type="Pfam" id="PF10234">
    <property type="entry name" value="Cluap1"/>
    <property type="match status" value="1"/>
</dbReference>
<dbReference type="InterPro" id="IPR019366">
    <property type="entry name" value="Clusterin-associated_protein-1"/>
</dbReference>
<dbReference type="STRING" id="1169540.A0A0G4EHP2"/>
<evidence type="ECO:0000256" key="8">
    <source>
        <dbReference type="SAM" id="MobiDB-lite"/>
    </source>
</evidence>
<keyword evidence="5" id="KW-0969">Cilium</keyword>
<evidence type="ECO:0008006" key="11">
    <source>
        <dbReference type="Google" id="ProtNLM"/>
    </source>
</evidence>
<dbReference type="GO" id="GO:0005815">
    <property type="term" value="C:microtubule organizing center"/>
    <property type="evidence" value="ECO:0007669"/>
    <property type="project" value="TreeGrafter"/>
</dbReference>
<dbReference type="PANTHER" id="PTHR21547:SF0">
    <property type="entry name" value="CLUSTERIN-ASSOCIATED PROTEIN 1"/>
    <property type="match status" value="1"/>
</dbReference>
<keyword evidence="6" id="KW-0966">Cell projection</keyword>
<evidence type="ECO:0000256" key="6">
    <source>
        <dbReference type="ARBA" id="ARBA00023273"/>
    </source>
</evidence>
<feature type="compositionally biased region" description="Acidic residues" evidence="8">
    <location>
        <begin position="492"/>
        <end position="503"/>
    </location>
</feature>
<evidence type="ECO:0000256" key="2">
    <source>
        <dbReference type="ARBA" id="ARBA00008340"/>
    </source>
</evidence>
<evidence type="ECO:0000256" key="5">
    <source>
        <dbReference type="ARBA" id="ARBA00023069"/>
    </source>
</evidence>
<keyword evidence="3" id="KW-0970">Cilium biogenesis/degradation</keyword>
<gene>
    <name evidence="9" type="ORF">Vbra_7503</name>
</gene>
<evidence type="ECO:0000256" key="1">
    <source>
        <dbReference type="ARBA" id="ARBA00004138"/>
    </source>
</evidence>
<feature type="compositionally biased region" description="Basic and acidic residues" evidence="8">
    <location>
        <begin position="388"/>
        <end position="401"/>
    </location>
</feature>
<protein>
    <recommendedName>
        <fullName evidence="11">Clusterin-associated protein 1</fullName>
    </recommendedName>
</protein>
<dbReference type="GO" id="GO:0030992">
    <property type="term" value="C:intraciliary transport particle B"/>
    <property type="evidence" value="ECO:0007669"/>
    <property type="project" value="TreeGrafter"/>
</dbReference>
<keyword evidence="10" id="KW-1185">Reference proteome</keyword>
<dbReference type="VEuPathDB" id="CryptoDB:Vbra_7503"/>
<dbReference type="OrthoDB" id="438545at2759"/>
<evidence type="ECO:0000256" key="4">
    <source>
        <dbReference type="ARBA" id="ARBA00023054"/>
    </source>
</evidence>
<dbReference type="GO" id="GO:0060271">
    <property type="term" value="P:cilium assembly"/>
    <property type="evidence" value="ECO:0007669"/>
    <property type="project" value="TreeGrafter"/>
</dbReference>
<comment type="similarity">
    <text evidence="2">Belongs to the CLUAP1 family.</text>
</comment>
<evidence type="ECO:0000256" key="7">
    <source>
        <dbReference type="SAM" id="Coils"/>
    </source>
</evidence>
<dbReference type="InParanoid" id="A0A0G4EHP2"/>